<proteinExistence type="predicted"/>
<feature type="chain" id="PRO_5034541820" description="Expansin-like EG45 domain-containing protein" evidence="1">
    <location>
        <begin position="20"/>
        <end position="212"/>
    </location>
</feature>
<dbReference type="AlphaFoldDB" id="A0A8H3ESH5"/>
<dbReference type="Gene3D" id="2.40.40.10">
    <property type="entry name" value="RlpA-like domain"/>
    <property type="match status" value="1"/>
</dbReference>
<dbReference type="Proteomes" id="UP000664521">
    <property type="component" value="Unassembled WGS sequence"/>
</dbReference>
<dbReference type="InterPro" id="IPR036908">
    <property type="entry name" value="RlpA-like_sf"/>
</dbReference>
<gene>
    <name evidence="2" type="ORF">HETSPECPRED_009480</name>
</gene>
<evidence type="ECO:0000313" key="3">
    <source>
        <dbReference type="Proteomes" id="UP000664521"/>
    </source>
</evidence>
<keyword evidence="1" id="KW-0732">Signal</keyword>
<keyword evidence="3" id="KW-1185">Reference proteome</keyword>
<name>A0A8H3ESH5_9LECA</name>
<protein>
    <recommendedName>
        <fullName evidence="4">Expansin-like EG45 domain-containing protein</fullName>
    </recommendedName>
</protein>
<comment type="caution">
    <text evidence="2">The sequence shown here is derived from an EMBL/GenBank/DDBJ whole genome shotgun (WGS) entry which is preliminary data.</text>
</comment>
<dbReference type="EMBL" id="CAJPDS010000008">
    <property type="protein sequence ID" value="CAF9909628.1"/>
    <property type="molecule type" value="Genomic_DNA"/>
</dbReference>
<sequence length="212" mass="22079">MHTSSLLAILGSAVTFTTANPLQRRDSPIQGVATFNDYATQFKQSGTVCGIAAPANPSYFGAAASDISGITAGACDGTFEGPQENANYDQSKCDPNNPGIPISTYLGPSCPKTQCPDTSPTCYKVDNMGDIASSPLSTPTGNSITVQIIDACPAGSAWNYCKPASIDARTRCGSYGTNELDIDEGAYAQLAGRAYQKDVTPNLNIQITKVAC</sequence>
<reference evidence="2" key="1">
    <citation type="submission" date="2021-03" db="EMBL/GenBank/DDBJ databases">
        <authorList>
            <person name="Tagirdzhanova G."/>
        </authorList>
    </citation>
    <scope>NUCLEOTIDE SEQUENCE</scope>
</reference>
<dbReference type="Pfam" id="PF22514">
    <property type="entry name" value="EXPB1_D1"/>
    <property type="match status" value="1"/>
</dbReference>
<evidence type="ECO:0008006" key="4">
    <source>
        <dbReference type="Google" id="ProtNLM"/>
    </source>
</evidence>
<accession>A0A8H3ESH5</accession>
<dbReference type="OrthoDB" id="623670at2759"/>
<organism evidence="2 3">
    <name type="scientific">Heterodermia speciosa</name>
    <dbReference type="NCBI Taxonomy" id="116794"/>
    <lineage>
        <taxon>Eukaryota</taxon>
        <taxon>Fungi</taxon>
        <taxon>Dikarya</taxon>
        <taxon>Ascomycota</taxon>
        <taxon>Pezizomycotina</taxon>
        <taxon>Lecanoromycetes</taxon>
        <taxon>OSLEUM clade</taxon>
        <taxon>Lecanoromycetidae</taxon>
        <taxon>Caliciales</taxon>
        <taxon>Physciaceae</taxon>
        <taxon>Heterodermia</taxon>
    </lineage>
</organism>
<evidence type="ECO:0000256" key="1">
    <source>
        <dbReference type="SAM" id="SignalP"/>
    </source>
</evidence>
<feature type="signal peptide" evidence="1">
    <location>
        <begin position="1"/>
        <end position="19"/>
    </location>
</feature>
<evidence type="ECO:0000313" key="2">
    <source>
        <dbReference type="EMBL" id="CAF9909628.1"/>
    </source>
</evidence>